<keyword evidence="8" id="KW-1185">Reference proteome</keyword>
<accession>A0A7I8W7X0</accession>
<dbReference type="InterPro" id="IPR000719">
    <property type="entry name" value="Prot_kinase_dom"/>
</dbReference>
<evidence type="ECO:0000256" key="4">
    <source>
        <dbReference type="PROSITE-ProRule" id="PRU10141"/>
    </source>
</evidence>
<dbReference type="InterPro" id="IPR008271">
    <property type="entry name" value="Ser/Thr_kinase_AS"/>
</dbReference>
<dbReference type="OrthoDB" id="2687620at2759"/>
<dbReference type="AlphaFoldDB" id="A0A7I8W7X0"/>
<dbReference type="EMBL" id="CAJFCJ010000019">
    <property type="protein sequence ID" value="CAD5123044.1"/>
    <property type="molecule type" value="Genomic_DNA"/>
</dbReference>
<gene>
    <name evidence="7" type="ORF">DGYR_LOCUS10771</name>
</gene>
<evidence type="ECO:0000256" key="2">
    <source>
        <dbReference type="ARBA" id="ARBA00022741"/>
    </source>
</evidence>
<dbReference type="GO" id="GO:0005524">
    <property type="term" value="F:ATP binding"/>
    <property type="evidence" value="ECO:0007669"/>
    <property type="project" value="UniProtKB-UniRule"/>
</dbReference>
<evidence type="ECO:0000313" key="7">
    <source>
        <dbReference type="EMBL" id="CAD5123044.1"/>
    </source>
</evidence>
<dbReference type="PANTHER" id="PTHR11909">
    <property type="entry name" value="CASEIN KINASE-RELATED"/>
    <property type="match status" value="1"/>
</dbReference>
<protein>
    <recommendedName>
        <fullName evidence="1">non-specific serine/threonine protein kinase</fullName>
        <ecNumber evidence="1">2.7.11.1</ecNumber>
    </recommendedName>
</protein>
<dbReference type="Proteomes" id="UP000549394">
    <property type="component" value="Unassembled WGS sequence"/>
</dbReference>
<dbReference type="PROSITE" id="PS00107">
    <property type="entry name" value="PROTEIN_KINASE_ATP"/>
    <property type="match status" value="1"/>
</dbReference>
<evidence type="ECO:0000256" key="1">
    <source>
        <dbReference type="ARBA" id="ARBA00012513"/>
    </source>
</evidence>
<evidence type="ECO:0000313" key="8">
    <source>
        <dbReference type="Proteomes" id="UP000549394"/>
    </source>
</evidence>
<keyword evidence="2 4" id="KW-0547">Nucleotide-binding</keyword>
<dbReference type="PROSITE" id="PS00108">
    <property type="entry name" value="PROTEIN_KINASE_ST"/>
    <property type="match status" value="1"/>
</dbReference>
<sequence length="521" mass="59481">MPPKKKNAGGSKGAHALPPPIPEGEILTDNQKKQWKVGNAIGSGGFGLIYLASSDIEKKVTTSTAEYVLKIEPVGNGPLFCEINFYIKAAKKDMVESWKKKRKQYHLGIPIYIASGQHERSGHKYRFMIMQRFSTDLQKLFEKNNKSFKESDCFLIFLQVLDTLEYIHEKGYVHADIKASNLLIDIDDDSKVYLVDYGLATRYLSSSNHKPYKEDKRKCHDGTIEFTSLDAHRGADPSRRGDLEILMYCLIQWLIGKLPWEDKLTDKEYVMRKKNDFMKNIGSSLKRMFAGNSYLDSLVGLVNYIKELEYDESPDYSRCRNYIVSALEEIGEDSNSQLTITMMPRKRGSVGHLSDISKRQRQKSPDQTTSAGTQRGRRVLKKVAVAAKDSSSEREIESDMPQKKPQPKRLNEIKKSAIQTKRTNHKHLHKSLLTDDDEEENDNYDSESSSEEEWEEPAHKKATKKQILTRTSKQKKGDTDKISTSSKKQTVPKKTVKRVQRRSTATQTSPGLKGLKKKMKK</sequence>
<evidence type="ECO:0000259" key="6">
    <source>
        <dbReference type="PROSITE" id="PS50011"/>
    </source>
</evidence>
<dbReference type="Pfam" id="PF00069">
    <property type="entry name" value="Pkinase"/>
    <property type="match status" value="1"/>
</dbReference>
<feature type="compositionally biased region" description="Basic and acidic residues" evidence="5">
    <location>
        <begin position="390"/>
        <end position="402"/>
    </location>
</feature>
<feature type="region of interest" description="Disordered" evidence="5">
    <location>
        <begin position="343"/>
        <end position="521"/>
    </location>
</feature>
<dbReference type="SMART" id="SM00220">
    <property type="entry name" value="S_TKc"/>
    <property type="match status" value="1"/>
</dbReference>
<dbReference type="InterPro" id="IPR017441">
    <property type="entry name" value="Protein_kinase_ATP_BS"/>
</dbReference>
<evidence type="ECO:0000256" key="3">
    <source>
        <dbReference type="ARBA" id="ARBA00022840"/>
    </source>
</evidence>
<organism evidence="7 8">
    <name type="scientific">Dimorphilus gyrociliatus</name>
    <dbReference type="NCBI Taxonomy" id="2664684"/>
    <lineage>
        <taxon>Eukaryota</taxon>
        <taxon>Metazoa</taxon>
        <taxon>Spiralia</taxon>
        <taxon>Lophotrochozoa</taxon>
        <taxon>Annelida</taxon>
        <taxon>Polychaeta</taxon>
        <taxon>Polychaeta incertae sedis</taxon>
        <taxon>Dinophilidae</taxon>
        <taxon>Dimorphilus</taxon>
    </lineage>
</organism>
<reference evidence="7 8" key="1">
    <citation type="submission" date="2020-08" db="EMBL/GenBank/DDBJ databases">
        <authorList>
            <person name="Hejnol A."/>
        </authorList>
    </citation>
    <scope>NUCLEOTIDE SEQUENCE [LARGE SCALE GENOMIC DNA]</scope>
</reference>
<dbReference type="InterPro" id="IPR011009">
    <property type="entry name" value="Kinase-like_dom_sf"/>
</dbReference>
<dbReference type="PROSITE" id="PS50011">
    <property type="entry name" value="PROTEIN_KINASE_DOM"/>
    <property type="match status" value="1"/>
</dbReference>
<dbReference type="EC" id="2.7.11.1" evidence="1"/>
<feature type="domain" description="Protein kinase" evidence="6">
    <location>
        <begin position="35"/>
        <end position="323"/>
    </location>
</feature>
<dbReference type="Gene3D" id="1.10.510.10">
    <property type="entry name" value="Transferase(Phosphotransferase) domain 1"/>
    <property type="match status" value="1"/>
</dbReference>
<dbReference type="SUPFAM" id="SSF56112">
    <property type="entry name" value="Protein kinase-like (PK-like)"/>
    <property type="match status" value="1"/>
</dbReference>
<feature type="region of interest" description="Disordered" evidence="5">
    <location>
        <begin position="1"/>
        <end position="23"/>
    </location>
</feature>
<feature type="compositionally biased region" description="Basic residues" evidence="5">
    <location>
        <begin position="490"/>
        <end position="501"/>
    </location>
</feature>
<feature type="binding site" evidence="4">
    <location>
        <position position="70"/>
    </location>
    <ligand>
        <name>ATP</name>
        <dbReference type="ChEBI" id="CHEBI:30616"/>
    </ligand>
</feature>
<comment type="caution">
    <text evidence="7">The sequence shown here is derived from an EMBL/GenBank/DDBJ whole genome shotgun (WGS) entry which is preliminary data.</text>
</comment>
<dbReference type="InterPro" id="IPR050235">
    <property type="entry name" value="CK1_Ser-Thr_kinase"/>
</dbReference>
<dbReference type="CDD" id="cd14015">
    <property type="entry name" value="STKc_VRK"/>
    <property type="match status" value="1"/>
</dbReference>
<proteinExistence type="predicted"/>
<keyword evidence="3 4" id="KW-0067">ATP-binding</keyword>
<evidence type="ECO:0000256" key="5">
    <source>
        <dbReference type="SAM" id="MobiDB-lite"/>
    </source>
</evidence>
<dbReference type="GO" id="GO:0004674">
    <property type="term" value="F:protein serine/threonine kinase activity"/>
    <property type="evidence" value="ECO:0007669"/>
    <property type="project" value="UniProtKB-EC"/>
</dbReference>
<name>A0A7I8W7X0_9ANNE</name>
<feature type="compositionally biased region" description="Acidic residues" evidence="5">
    <location>
        <begin position="434"/>
        <end position="455"/>
    </location>
</feature>